<comment type="caution">
    <text evidence="3">The sequence shown here is derived from an EMBL/GenBank/DDBJ whole genome shotgun (WGS) entry which is preliminary data.</text>
</comment>
<name>A0A967EJI1_9PROT</name>
<dbReference type="InterPro" id="IPR000424">
    <property type="entry name" value="Primosome_PriB/ssb"/>
</dbReference>
<dbReference type="RefSeq" id="WP_166318533.1">
    <property type="nucleotide sequence ID" value="NZ_WOTH01000053.1"/>
</dbReference>
<proteinExistence type="predicted"/>
<accession>A0A967EJI1</accession>
<reference evidence="3" key="1">
    <citation type="submission" date="2019-11" db="EMBL/GenBank/DDBJ databases">
        <title>Description of new Acetobacter species.</title>
        <authorList>
            <person name="Cleenwerck I."/>
            <person name="Sombolestani A.S."/>
        </authorList>
    </citation>
    <scope>NUCLEOTIDE SEQUENCE</scope>
    <source>
        <strain evidence="3">LMG 1626</strain>
    </source>
</reference>
<keyword evidence="1 2" id="KW-0238">DNA-binding</keyword>
<gene>
    <name evidence="3" type="ORF">GOB87_14730</name>
</gene>
<evidence type="ECO:0000313" key="3">
    <source>
        <dbReference type="EMBL" id="NHO55179.1"/>
    </source>
</evidence>
<dbReference type="SUPFAM" id="SSF50249">
    <property type="entry name" value="Nucleic acid-binding proteins"/>
    <property type="match status" value="1"/>
</dbReference>
<dbReference type="AlphaFoldDB" id="A0A967EJI1"/>
<sequence>MSDVVNRIILVGHITCSPEFETEASGEKTAARFWLCTTWNGTDREPAPGADVLGWHYVVCTKPHALRAIENRCRAGTRVYLEGRARARMIVENGLTRGVVTDVTIEPENCDLVVL</sequence>
<dbReference type="EMBL" id="WOTH01000053">
    <property type="protein sequence ID" value="NHO55179.1"/>
    <property type="molecule type" value="Genomic_DNA"/>
</dbReference>
<dbReference type="Proteomes" id="UP000597459">
    <property type="component" value="Unassembled WGS sequence"/>
</dbReference>
<dbReference type="PROSITE" id="PS50935">
    <property type="entry name" value="SSB"/>
    <property type="match status" value="1"/>
</dbReference>
<dbReference type="Pfam" id="PF00436">
    <property type="entry name" value="SSB"/>
    <property type="match status" value="1"/>
</dbReference>
<evidence type="ECO:0000256" key="1">
    <source>
        <dbReference type="ARBA" id="ARBA00023125"/>
    </source>
</evidence>
<organism evidence="3 4">
    <name type="scientific">Acetobacter estunensis</name>
    <dbReference type="NCBI Taxonomy" id="104097"/>
    <lineage>
        <taxon>Bacteria</taxon>
        <taxon>Pseudomonadati</taxon>
        <taxon>Pseudomonadota</taxon>
        <taxon>Alphaproteobacteria</taxon>
        <taxon>Acetobacterales</taxon>
        <taxon>Acetobacteraceae</taxon>
        <taxon>Acetobacter</taxon>
    </lineage>
</organism>
<dbReference type="GO" id="GO:0003697">
    <property type="term" value="F:single-stranded DNA binding"/>
    <property type="evidence" value="ECO:0007669"/>
    <property type="project" value="InterPro"/>
</dbReference>
<dbReference type="InterPro" id="IPR012340">
    <property type="entry name" value="NA-bd_OB-fold"/>
</dbReference>
<dbReference type="Gene3D" id="2.40.50.140">
    <property type="entry name" value="Nucleic acid-binding proteins"/>
    <property type="match status" value="1"/>
</dbReference>
<protein>
    <submittedName>
        <fullName evidence="3">Single-stranded DNA-binding protein</fullName>
    </submittedName>
</protein>
<evidence type="ECO:0000313" key="4">
    <source>
        <dbReference type="Proteomes" id="UP000597459"/>
    </source>
</evidence>
<keyword evidence="4" id="KW-1185">Reference proteome</keyword>
<evidence type="ECO:0000256" key="2">
    <source>
        <dbReference type="PROSITE-ProRule" id="PRU00252"/>
    </source>
</evidence>